<dbReference type="EMBL" id="CAJHIR010000089">
    <property type="protein sequence ID" value="CAD6494847.1"/>
    <property type="molecule type" value="Genomic_DNA"/>
</dbReference>
<name>A0A811TBH2_9EURY</name>
<evidence type="ECO:0000313" key="2">
    <source>
        <dbReference type="Proteomes" id="UP000612009"/>
    </source>
</evidence>
<comment type="caution">
    <text evidence="1">The sequence shown here is derived from an EMBL/GenBank/DDBJ whole genome shotgun (WGS) entry which is preliminary data.</text>
</comment>
<proteinExistence type="predicted"/>
<dbReference type="AlphaFoldDB" id="A0A811TBH2"/>
<organism evidence="1 2">
    <name type="scientific">Candidatus Argoarchaeum ethanivorans</name>
    <dbReference type="NCBI Taxonomy" id="2608793"/>
    <lineage>
        <taxon>Archaea</taxon>
        <taxon>Methanobacteriati</taxon>
        <taxon>Methanobacteriota</taxon>
        <taxon>Stenosarchaea group</taxon>
        <taxon>Methanomicrobia</taxon>
        <taxon>Methanosarcinales</taxon>
        <taxon>Methanosarcinales incertae sedis</taxon>
        <taxon>GOM Arc I cluster</taxon>
        <taxon>Candidatus Argoarchaeum</taxon>
    </lineage>
</organism>
<dbReference type="Proteomes" id="UP000612009">
    <property type="component" value="Unassembled WGS sequence"/>
</dbReference>
<reference evidence="1" key="1">
    <citation type="submission" date="2020-10" db="EMBL/GenBank/DDBJ databases">
        <authorList>
            <person name="Hahn C.J."/>
            <person name="Laso-Perez R."/>
            <person name="Vulcano F."/>
            <person name="Vaziourakis K.-M."/>
            <person name="Stokke R."/>
            <person name="Steen I.H."/>
            <person name="Teske A."/>
            <person name="Boetius A."/>
            <person name="Liebeke M."/>
            <person name="Amann R."/>
            <person name="Knittel K."/>
        </authorList>
    </citation>
    <scope>NUCLEOTIDE SEQUENCE</scope>
    <source>
        <strain evidence="1">Gfbio:e3339647-f889-4370-9287-4fb5cb688e4c:AG392J18_GoMArc1</strain>
    </source>
</reference>
<evidence type="ECO:0000313" key="1">
    <source>
        <dbReference type="EMBL" id="CAD6494847.1"/>
    </source>
</evidence>
<accession>A0A811TBH2</accession>
<gene>
    <name evidence="1" type="ORF">LAKADJCE_00970</name>
</gene>
<protein>
    <submittedName>
        <fullName evidence="1">Uncharacterized protein</fullName>
    </submittedName>
</protein>
<sequence length="141" mass="14977">MLLLTKSLLYPSPAITLTVKFVAARVSLNVQWLVVSRSSTAPTRYQSGIPPHVSLPSMYVTPWHETVFSNSACVITSPTSPSRLSSQPAGGSGRPTSSISTMFPTCCPPVTLAPFRCSGQHGLPDGVSSDRTEPLSLFATI</sequence>